<evidence type="ECO:0000313" key="2">
    <source>
        <dbReference type="EMBL" id="KAL0632828.1"/>
    </source>
</evidence>
<proteinExistence type="predicted"/>
<feature type="compositionally biased region" description="Polar residues" evidence="1">
    <location>
        <begin position="156"/>
        <end position="182"/>
    </location>
</feature>
<name>A0ABR3GAI5_9PEZI</name>
<keyword evidence="3" id="KW-1185">Reference proteome</keyword>
<accession>A0ABR3GAI5</accession>
<dbReference type="EMBL" id="JBBBZM010000148">
    <property type="protein sequence ID" value="KAL0632828.1"/>
    <property type="molecule type" value="Genomic_DNA"/>
</dbReference>
<reference evidence="2 3" key="1">
    <citation type="submission" date="2024-02" db="EMBL/GenBank/DDBJ databases">
        <title>Discinaceae phylogenomics.</title>
        <authorList>
            <person name="Dirks A.C."/>
            <person name="James T.Y."/>
        </authorList>
    </citation>
    <scope>NUCLEOTIDE SEQUENCE [LARGE SCALE GENOMIC DNA]</scope>
    <source>
        <strain evidence="2 3">ACD0624</strain>
    </source>
</reference>
<sequence length="304" mass="32856">MKIITFVNTATEPSYGGTTTYNVYTSAVLPISCSLKSMGHLDINDKILIQQSSAARDLSNLLTKTEKRIAEILKVEDGQFRIDKSALPDGYFEPDIPAGSAEPLIELSEPSTSEKGVNTEILHELIENEEKEKDTELEAEGLPEEETQHPRRSHPTVYTSRSFVSRPITTLPTTPMLDSTPPSRHHPAGESHARQPVYPYDTDGTSRAEVGVGIGLSAQADREMPRNGSSITGYESSDLESVFTPSVSAASDTTTTPGLDFETGGITDTAAEMSRDRIRAEVGLILGTFFGGLAEQMKEGSFGG</sequence>
<comment type="caution">
    <text evidence="2">The sequence shown here is derived from an EMBL/GenBank/DDBJ whole genome shotgun (WGS) entry which is preliminary data.</text>
</comment>
<feature type="compositionally biased region" description="Basic and acidic residues" evidence="1">
    <location>
        <begin position="127"/>
        <end position="136"/>
    </location>
</feature>
<organism evidence="2 3">
    <name type="scientific">Discina gigas</name>
    <dbReference type="NCBI Taxonomy" id="1032678"/>
    <lineage>
        <taxon>Eukaryota</taxon>
        <taxon>Fungi</taxon>
        <taxon>Dikarya</taxon>
        <taxon>Ascomycota</taxon>
        <taxon>Pezizomycotina</taxon>
        <taxon>Pezizomycetes</taxon>
        <taxon>Pezizales</taxon>
        <taxon>Discinaceae</taxon>
        <taxon>Discina</taxon>
    </lineage>
</organism>
<evidence type="ECO:0000256" key="1">
    <source>
        <dbReference type="SAM" id="MobiDB-lite"/>
    </source>
</evidence>
<evidence type="ECO:0000313" key="3">
    <source>
        <dbReference type="Proteomes" id="UP001447188"/>
    </source>
</evidence>
<gene>
    <name evidence="2" type="ORF">Q9L58_008256</name>
</gene>
<dbReference type="Proteomes" id="UP001447188">
    <property type="component" value="Unassembled WGS sequence"/>
</dbReference>
<protein>
    <submittedName>
        <fullName evidence="2">Uncharacterized protein</fullName>
    </submittedName>
</protein>
<feature type="region of interest" description="Disordered" evidence="1">
    <location>
        <begin position="127"/>
        <end position="196"/>
    </location>
</feature>